<protein>
    <submittedName>
        <fullName evidence="3">Uncharacterized protein</fullName>
    </submittedName>
</protein>
<feature type="signal peptide" evidence="2">
    <location>
        <begin position="1"/>
        <end position="17"/>
    </location>
</feature>
<organism evidence="3 4">
    <name type="scientific">Brenthis ino</name>
    <name type="common">lesser marbled fritillary</name>
    <dbReference type="NCBI Taxonomy" id="405034"/>
    <lineage>
        <taxon>Eukaryota</taxon>
        <taxon>Metazoa</taxon>
        <taxon>Ecdysozoa</taxon>
        <taxon>Arthropoda</taxon>
        <taxon>Hexapoda</taxon>
        <taxon>Insecta</taxon>
        <taxon>Pterygota</taxon>
        <taxon>Neoptera</taxon>
        <taxon>Endopterygota</taxon>
        <taxon>Lepidoptera</taxon>
        <taxon>Glossata</taxon>
        <taxon>Ditrysia</taxon>
        <taxon>Papilionoidea</taxon>
        <taxon>Nymphalidae</taxon>
        <taxon>Heliconiinae</taxon>
        <taxon>Argynnini</taxon>
        <taxon>Brenthis</taxon>
    </lineage>
</organism>
<feature type="compositionally biased region" description="Low complexity" evidence="1">
    <location>
        <begin position="179"/>
        <end position="189"/>
    </location>
</feature>
<name>A0A8J9V3W1_9NEOP</name>
<gene>
    <name evidence="3" type="ORF">BINO364_LOCUS16516</name>
</gene>
<feature type="compositionally biased region" description="Polar residues" evidence="1">
    <location>
        <begin position="162"/>
        <end position="173"/>
    </location>
</feature>
<dbReference type="AlphaFoldDB" id="A0A8J9V3W1"/>
<evidence type="ECO:0000256" key="1">
    <source>
        <dbReference type="SAM" id="MobiDB-lite"/>
    </source>
</evidence>
<accession>A0A8J9V3W1</accession>
<evidence type="ECO:0000313" key="4">
    <source>
        <dbReference type="Proteomes" id="UP000838878"/>
    </source>
</evidence>
<evidence type="ECO:0000313" key="3">
    <source>
        <dbReference type="EMBL" id="CAH0731721.1"/>
    </source>
</evidence>
<feature type="compositionally biased region" description="Polar residues" evidence="1">
    <location>
        <begin position="114"/>
        <end position="125"/>
    </location>
</feature>
<dbReference type="PROSITE" id="PS01125">
    <property type="entry name" value="ROK"/>
    <property type="match status" value="1"/>
</dbReference>
<dbReference type="EMBL" id="OV170229">
    <property type="protein sequence ID" value="CAH0731721.1"/>
    <property type="molecule type" value="Genomic_DNA"/>
</dbReference>
<evidence type="ECO:0000256" key="2">
    <source>
        <dbReference type="SAM" id="SignalP"/>
    </source>
</evidence>
<feature type="region of interest" description="Disordered" evidence="1">
    <location>
        <begin position="114"/>
        <end position="199"/>
    </location>
</feature>
<feature type="chain" id="PRO_5035445679" evidence="2">
    <location>
        <begin position="18"/>
        <end position="199"/>
    </location>
</feature>
<reference evidence="3" key="1">
    <citation type="submission" date="2021-12" db="EMBL/GenBank/DDBJ databases">
        <authorList>
            <person name="Martin H S."/>
        </authorList>
    </citation>
    <scope>NUCLEOTIDE SEQUENCE</scope>
</reference>
<keyword evidence="4" id="KW-1185">Reference proteome</keyword>
<keyword evidence="2" id="KW-0732">Signal</keyword>
<sequence length="199" mass="19608">MKCIVLTVLLCAVALEATPHRLGLVGAEIGSEIGAGIGDTIGTGVGLGIDGVSAVGDTAIGAGLGAVGLGTGVARGLGTGLANGLGVGLGLGGQISRGQSGYANGGKYGNNRVSSGASGITNQGYHNEGASNFHDRGQHKNKVTSITQSEQSDAHDIGGGQAYNTGAHGSSAFNKHHNGNSNYGSNYGQGNEGHERIID</sequence>
<dbReference type="Proteomes" id="UP000838878">
    <property type="component" value="Chromosome 9"/>
</dbReference>
<dbReference type="OrthoDB" id="6931791at2759"/>
<dbReference type="InterPro" id="IPR049874">
    <property type="entry name" value="ROK_cs"/>
</dbReference>
<proteinExistence type="predicted"/>
<feature type="non-terminal residue" evidence="3">
    <location>
        <position position="199"/>
    </location>
</feature>